<gene>
    <name evidence="1" type="ORF">CYME_CMI245C</name>
</gene>
<evidence type="ECO:0008006" key="3">
    <source>
        <dbReference type="Google" id="ProtNLM"/>
    </source>
</evidence>
<sequence>MDLGQPWIQRSQSEPDEVAEQTYRETMSVLGALVYVPSATFQIVQRNFLLWTRITSHRFFEDAKRGKLQEAQILQHERHLLALGTKFQKLLLGDECSARRSHEDSSTTRTGWSSLVMGNMYLASVVHHWLDGIENHALSVDRWVADEADKLGASQPGEAPRSTRSPLERILDALDHLPSFTERQFVVVLLLFSHVQAWSLAVKNERIPMSESGRAFVERMLDQKLEDNVLEAVRLFDVHLFKAFAVYTSPVASQGPVSWDLRRAPEIALHTQQSLGWNEIMARLAIRADEFLRLSNELYEVVYPSLRYKKPLCAKCGRAGHAPERCTFKSCID</sequence>
<protein>
    <recommendedName>
        <fullName evidence="3">CCHC-type domain-containing protein</fullName>
    </recommendedName>
</protein>
<dbReference type="Proteomes" id="UP000007014">
    <property type="component" value="Chromosome 9"/>
</dbReference>
<dbReference type="AlphaFoldDB" id="M1VH32"/>
<evidence type="ECO:0000313" key="2">
    <source>
        <dbReference type="Proteomes" id="UP000007014"/>
    </source>
</evidence>
<dbReference type="OrthoDB" id="10335380at2759"/>
<dbReference type="EMBL" id="AP006491">
    <property type="protein sequence ID" value="BAM80113.1"/>
    <property type="molecule type" value="Genomic_DNA"/>
</dbReference>
<keyword evidence="2" id="KW-1185">Reference proteome</keyword>
<proteinExistence type="predicted"/>
<dbReference type="RefSeq" id="XP_005536399.1">
    <property type="nucleotide sequence ID" value="XM_005536342.1"/>
</dbReference>
<dbReference type="KEGG" id="cme:CYME_CMI245C"/>
<dbReference type="HOGENOM" id="CLU_835124_0_0_1"/>
<dbReference type="GeneID" id="16993703"/>
<organism evidence="1 2">
    <name type="scientific">Cyanidioschyzon merolae (strain NIES-3377 / 10D)</name>
    <name type="common">Unicellular red alga</name>
    <dbReference type="NCBI Taxonomy" id="280699"/>
    <lineage>
        <taxon>Eukaryota</taxon>
        <taxon>Rhodophyta</taxon>
        <taxon>Bangiophyceae</taxon>
        <taxon>Cyanidiales</taxon>
        <taxon>Cyanidiaceae</taxon>
        <taxon>Cyanidioschyzon</taxon>
    </lineage>
</organism>
<accession>M1VH32</accession>
<reference evidence="1 2" key="1">
    <citation type="journal article" date="2004" name="Nature">
        <title>Genome sequence of the ultrasmall unicellular red alga Cyanidioschyzon merolae 10D.</title>
        <authorList>
            <person name="Matsuzaki M."/>
            <person name="Misumi O."/>
            <person name="Shin-i T."/>
            <person name="Maruyama S."/>
            <person name="Takahara M."/>
            <person name="Miyagishima S."/>
            <person name="Mori T."/>
            <person name="Nishida K."/>
            <person name="Yagisawa F."/>
            <person name="Nishida K."/>
            <person name="Yoshida Y."/>
            <person name="Nishimura Y."/>
            <person name="Nakao S."/>
            <person name="Kobayashi T."/>
            <person name="Momoyama Y."/>
            <person name="Higashiyama T."/>
            <person name="Minoda A."/>
            <person name="Sano M."/>
            <person name="Nomoto H."/>
            <person name="Oishi K."/>
            <person name="Hayashi H."/>
            <person name="Ohta F."/>
            <person name="Nishizaka S."/>
            <person name="Haga S."/>
            <person name="Miura S."/>
            <person name="Morishita T."/>
            <person name="Kabeya Y."/>
            <person name="Terasawa K."/>
            <person name="Suzuki Y."/>
            <person name="Ishii Y."/>
            <person name="Asakawa S."/>
            <person name="Takano H."/>
            <person name="Ohta N."/>
            <person name="Kuroiwa H."/>
            <person name="Tanaka K."/>
            <person name="Shimizu N."/>
            <person name="Sugano S."/>
            <person name="Sato N."/>
            <person name="Nozaki H."/>
            <person name="Ogasawara N."/>
            <person name="Kohara Y."/>
            <person name="Kuroiwa T."/>
        </authorList>
    </citation>
    <scope>NUCLEOTIDE SEQUENCE [LARGE SCALE GENOMIC DNA]</scope>
    <source>
        <strain evidence="1 2">10D</strain>
    </source>
</reference>
<evidence type="ECO:0000313" key="1">
    <source>
        <dbReference type="EMBL" id="BAM80113.1"/>
    </source>
</evidence>
<reference evidence="1 2" key="2">
    <citation type="journal article" date="2007" name="BMC Biol.">
        <title>A 100%-complete sequence reveals unusually simple genomic features in the hot-spring red alga Cyanidioschyzon merolae.</title>
        <authorList>
            <person name="Nozaki H."/>
            <person name="Takano H."/>
            <person name="Misumi O."/>
            <person name="Terasawa K."/>
            <person name="Matsuzaki M."/>
            <person name="Maruyama S."/>
            <person name="Nishida K."/>
            <person name="Yagisawa F."/>
            <person name="Yoshida Y."/>
            <person name="Fujiwara T."/>
            <person name="Takio S."/>
            <person name="Tamura K."/>
            <person name="Chung S.J."/>
            <person name="Nakamura S."/>
            <person name="Kuroiwa H."/>
            <person name="Tanaka K."/>
            <person name="Sato N."/>
            <person name="Kuroiwa T."/>
        </authorList>
    </citation>
    <scope>NUCLEOTIDE SEQUENCE [LARGE SCALE GENOMIC DNA]</scope>
    <source>
        <strain evidence="1 2">10D</strain>
    </source>
</reference>
<name>M1VH32_CYAM1</name>
<dbReference type="Gramene" id="CMI245CT">
    <property type="protein sequence ID" value="CMI245CT"/>
    <property type="gene ID" value="CMI245C"/>
</dbReference>